<dbReference type="EMBL" id="JASJOS010000013">
    <property type="protein sequence ID" value="MDJ1484155.1"/>
    <property type="molecule type" value="Genomic_DNA"/>
</dbReference>
<dbReference type="Gene3D" id="1.20.120.450">
    <property type="entry name" value="dinb family like domain"/>
    <property type="match status" value="1"/>
</dbReference>
<dbReference type="AlphaFoldDB" id="A0AAE3QRT5"/>
<proteinExistence type="predicted"/>
<dbReference type="InterPro" id="IPR034660">
    <property type="entry name" value="DinB/YfiT-like"/>
</dbReference>
<dbReference type="Proteomes" id="UP001241110">
    <property type="component" value="Unassembled WGS sequence"/>
</dbReference>
<accession>A0AAE3QRT5</accession>
<gene>
    <name evidence="2" type="ORF">QNI16_26895</name>
</gene>
<name>A0AAE3QRT5_9BACT</name>
<evidence type="ECO:0000313" key="3">
    <source>
        <dbReference type="Proteomes" id="UP001241110"/>
    </source>
</evidence>
<evidence type="ECO:0000259" key="1">
    <source>
        <dbReference type="Pfam" id="PF12867"/>
    </source>
</evidence>
<evidence type="ECO:0000313" key="2">
    <source>
        <dbReference type="EMBL" id="MDJ1484155.1"/>
    </source>
</evidence>
<sequence>MYTFSEIKIALSESLAKIEQFIQTVSPTILHAKPTVKWSIAEELFHLISSDMGSAQAFCQSVARLRETKHILRNYNEIVAEYREKYATGGIVIPTHLVPDEETHNRQQMQFLDDFSRAASALQQSLSTWTEDILDLFTVWKHPLLGPVTAREMLFFTIFHNRHHLASMQAKQTYLENNAKM</sequence>
<protein>
    <submittedName>
        <fullName evidence="2">DinB family protein</fullName>
    </submittedName>
</protein>
<dbReference type="InterPro" id="IPR024775">
    <property type="entry name" value="DinB-like"/>
</dbReference>
<dbReference type="SUPFAM" id="SSF109854">
    <property type="entry name" value="DinB/YfiT-like putative metalloenzymes"/>
    <property type="match status" value="1"/>
</dbReference>
<feature type="domain" description="DinB-like" evidence="1">
    <location>
        <begin position="11"/>
        <end position="167"/>
    </location>
</feature>
<comment type="caution">
    <text evidence="2">The sequence shown here is derived from an EMBL/GenBank/DDBJ whole genome shotgun (WGS) entry which is preliminary data.</text>
</comment>
<dbReference type="Pfam" id="PF12867">
    <property type="entry name" value="DinB_2"/>
    <property type="match status" value="1"/>
</dbReference>
<reference evidence="2" key="1">
    <citation type="submission" date="2023-05" db="EMBL/GenBank/DDBJ databases">
        <authorList>
            <person name="Zhang X."/>
        </authorList>
    </citation>
    <scope>NUCLEOTIDE SEQUENCE</scope>
    <source>
        <strain evidence="2">YF14B1</strain>
    </source>
</reference>
<dbReference type="RefSeq" id="WP_313985060.1">
    <property type="nucleotide sequence ID" value="NZ_JASJOS010000013.1"/>
</dbReference>
<organism evidence="2 3">
    <name type="scientific">Xanthocytophaga flava</name>
    <dbReference type="NCBI Taxonomy" id="3048013"/>
    <lineage>
        <taxon>Bacteria</taxon>
        <taxon>Pseudomonadati</taxon>
        <taxon>Bacteroidota</taxon>
        <taxon>Cytophagia</taxon>
        <taxon>Cytophagales</taxon>
        <taxon>Rhodocytophagaceae</taxon>
        <taxon>Xanthocytophaga</taxon>
    </lineage>
</organism>